<dbReference type="InterPro" id="IPR045122">
    <property type="entry name" value="Csc1-like"/>
</dbReference>
<dbReference type="GO" id="GO:0005886">
    <property type="term" value="C:plasma membrane"/>
    <property type="evidence" value="ECO:0007669"/>
    <property type="project" value="TreeGrafter"/>
</dbReference>
<feature type="domain" description="CSC1/OSCA1-like cytosolic" evidence="3">
    <location>
        <begin position="173"/>
        <end position="352"/>
    </location>
</feature>
<keyword evidence="2" id="KW-0812">Transmembrane</keyword>
<feature type="transmembrane region" description="Helical" evidence="2">
    <location>
        <begin position="424"/>
        <end position="444"/>
    </location>
</feature>
<feature type="transmembrane region" description="Helical" evidence="2">
    <location>
        <begin position="134"/>
        <end position="153"/>
    </location>
</feature>
<keyword evidence="5" id="KW-1185">Reference proteome</keyword>
<gene>
    <name evidence="4" type="ORF">CYMTET_26203</name>
</gene>
<evidence type="ECO:0000256" key="1">
    <source>
        <dbReference type="SAM" id="MobiDB-lite"/>
    </source>
</evidence>
<accession>A0AAE0FSC0</accession>
<dbReference type="InterPro" id="IPR027815">
    <property type="entry name" value="CSC1/OSCA1-like_cyt"/>
</dbReference>
<dbReference type="GO" id="GO:0005227">
    <property type="term" value="F:calcium-activated cation channel activity"/>
    <property type="evidence" value="ECO:0007669"/>
    <property type="project" value="InterPro"/>
</dbReference>
<dbReference type="PANTHER" id="PTHR13018">
    <property type="entry name" value="PROBABLE MEMBRANE PROTEIN DUF221-RELATED"/>
    <property type="match status" value="1"/>
</dbReference>
<dbReference type="Proteomes" id="UP001190700">
    <property type="component" value="Unassembled WGS sequence"/>
</dbReference>
<comment type="caution">
    <text evidence="4">The sequence shown here is derived from an EMBL/GenBank/DDBJ whole genome shotgun (WGS) entry which is preliminary data.</text>
</comment>
<dbReference type="PANTHER" id="PTHR13018:SF83">
    <property type="entry name" value="RRM DOMAIN-CONTAINING PROTEIN"/>
    <property type="match status" value="1"/>
</dbReference>
<proteinExistence type="predicted"/>
<dbReference type="EMBL" id="LGRX02014147">
    <property type="protein sequence ID" value="KAK3265094.1"/>
    <property type="molecule type" value="Genomic_DNA"/>
</dbReference>
<organism evidence="4 5">
    <name type="scientific">Cymbomonas tetramitiformis</name>
    <dbReference type="NCBI Taxonomy" id="36881"/>
    <lineage>
        <taxon>Eukaryota</taxon>
        <taxon>Viridiplantae</taxon>
        <taxon>Chlorophyta</taxon>
        <taxon>Pyramimonadophyceae</taxon>
        <taxon>Pyramimonadales</taxon>
        <taxon>Pyramimonadaceae</taxon>
        <taxon>Cymbomonas</taxon>
    </lineage>
</organism>
<evidence type="ECO:0000313" key="4">
    <source>
        <dbReference type="EMBL" id="KAK3265094.1"/>
    </source>
</evidence>
<feature type="region of interest" description="Disordered" evidence="1">
    <location>
        <begin position="1"/>
        <end position="25"/>
    </location>
</feature>
<feature type="transmembrane region" description="Helical" evidence="2">
    <location>
        <begin position="464"/>
        <end position="487"/>
    </location>
</feature>
<keyword evidence="2" id="KW-1133">Transmembrane helix</keyword>
<reference evidence="4 5" key="1">
    <citation type="journal article" date="2015" name="Genome Biol. Evol.">
        <title>Comparative Genomics of a Bacterivorous Green Alga Reveals Evolutionary Causalities and Consequences of Phago-Mixotrophic Mode of Nutrition.</title>
        <authorList>
            <person name="Burns J.A."/>
            <person name="Paasch A."/>
            <person name="Narechania A."/>
            <person name="Kim E."/>
        </authorList>
    </citation>
    <scope>NUCLEOTIDE SEQUENCE [LARGE SCALE GENOMIC DNA]</scope>
    <source>
        <strain evidence="4 5">PLY_AMNH</strain>
    </source>
</reference>
<evidence type="ECO:0000256" key="2">
    <source>
        <dbReference type="SAM" id="Phobius"/>
    </source>
</evidence>
<name>A0AAE0FSC0_9CHLO</name>
<keyword evidence="2" id="KW-0472">Membrane</keyword>
<evidence type="ECO:0000313" key="5">
    <source>
        <dbReference type="Proteomes" id="UP001190700"/>
    </source>
</evidence>
<evidence type="ECO:0000259" key="3">
    <source>
        <dbReference type="Pfam" id="PF14703"/>
    </source>
</evidence>
<feature type="transmembrane region" description="Helical" evidence="2">
    <location>
        <begin position="365"/>
        <end position="385"/>
    </location>
</feature>
<sequence>MTKQERASIRRPSETVDTSAADRELSKTRAEDSLLYDYNRDNHGLAVGEGFQFPLTSGPRTIVSCPSVCYVPLEATNASADPIDDPEYQALFNDTGACEAYPPCKNDEEADREADDICCERKFDQHEEGSVPIAYYWLIFVGTVVFLAWHLFLRHSQVLSASQINASTVSVGDFTVYVKGLGKNSHAREELTSFFAHYGEVATAVYTKNLGDFLLLEKKLMDLTVREAELARIVANEEEMDAGCWRGMWFWLYCRQLSRSLQNPKQAIETCQTKISEVRAEMETLQGRHLENTGEALITFNYEAHANNVFRDHVNRGLQGYLFCKSGDAPLFQDQRIFVYRAPEPSDMYWENMDFRGARLFVRRMVAHSSAIFILGIGATLQYVLEVEKEKARNQSIDAQTTELADEDTSSTLEKAKENFDLRGVSFVIAGVVVVMNMVITAAIKSLNEYEAYKTRSQKEMNFILKLTAGHLLNSVFVPIMVADPAYWYVRGGFVEQAFYIQLVNAVLPDIIQLIQLTSRVNIMYMSQFAKTQSQMDKLYAPQTFSIAERYSNILKTFGLSILFGPLLPCSYLIGLCLKSVPGLVGIPSSIPHGSAHCCRARI</sequence>
<dbReference type="Pfam" id="PF14703">
    <property type="entry name" value="PHM7_cyt"/>
    <property type="match status" value="1"/>
</dbReference>
<dbReference type="AlphaFoldDB" id="A0AAE0FSC0"/>
<protein>
    <recommendedName>
        <fullName evidence="3">CSC1/OSCA1-like cytosolic domain-containing protein</fullName>
    </recommendedName>
</protein>